<dbReference type="EMBL" id="JBHMBW010000016">
    <property type="protein sequence ID" value="MFB9625377.1"/>
    <property type="molecule type" value="Genomic_DNA"/>
</dbReference>
<keyword evidence="3" id="KW-0804">Transcription</keyword>
<evidence type="ECO:0000259" key="4">
    <source>
        <dbReference type="SMART" id="SM00418"/>
    </source>
</evidence>
<proteinExistence type="predicted"/>
<organism evidence="5 6">
    <name type="scientific">Nonomuraea helvata</name>
    <dbReference type="NCBI Taxonomy" id="37484"/>
    <lineage>
        <taxon>Bacteria</taxon>
        <taxon>Bacillati</taxon>
        <taxon>Actinomycetota</taxon>
        <taxon>Actinomycetes</taxon>
        <taxon>Streptosporangiales</taxon>
        <taxon>Streptosporangiaceae</taxon>
        <taxon>Nonomuraea</taxon>
    </lineage>
</organism>
<evidence type="ECO:0000313" key="6">
    <source>
        <dbReference type="Proteomes" id="UP001589532"/>
    </source>
</evidence>
<dbReference type="InterPro" id="IPR051011">
    <property type="entry name" value="Metal_resp_trans_reg"/>
</dbReference>
<dbReference type="SMART" id="SM00418">
    <property type="entry name" value="HTH_ARSR"/>
    <property type="match status" value="1"/>
</dbReference>
<dbReference type="RefSeq" id="WP_344987809.1">
    <property type="nucleotide sequence ID" value="NZ_BAAAXV010000002.1"/>
</dbReference>
<feature type="domain" description="HTH arsR-type" evidence="4">
    <location>
        <begin position="254"/>
        <end position="326"/>
    </location>
</feature>
<comment type="caution">
    <text evidence="5">The sequence shown here is derived from an EMBL/GenBank/DDBJ whole genome shotgun (WGS) entry which is preliminary data.</text>
</comment>
<dbReference type="InterPro" id="IPR001845">
    <property type="entry name" value="HTH_ArsR_DNA-bd_dom"/>
</dbReference>
<dbReference type="PANTHER" id="PTHR43132">
    <property type="entry name" value="ARSENICAL RESISTANCE OPERON REPRESSOR ARSR-RELATED"/>
    <property type="match status" value="1"/>
</dbReference>
<evidence type="ECO:0000256" key="2">
    <source>
        <dbReference type="ARBA" id="ARBA00023125"/>
    </source>
</evidence>
<gene>
    <name evidence="5" type="ORF">ACFFSA_20000</name>
</gene>
<reference evidence="5 6" key="1">
    <citation type="submission" date="2024-09" db="EMBL/GenBank/DDBJ databases">
        <authorList>
            <person name="Sun Q."/>
            <person name="Mori K."/>
        </authorList>
    </citation>
    <scope>NUCLEOTIDE SEQUENCE [LARGE SCALE GENOMIC DNA]</scope>
    <source>
        <strain evidence="5 6">JCM 3143</strain>
    </source>
</reference>
<name>A0ABV5S123_9ACTN</name>
<dbReference type="Proteomes" id="UP001589532">
    <property type="component" value="Unassembled WGS sequence"/>
</dbReference>
<dbReference type="SUPFAM" id="SSF46785">
    <property type="entry name" value="Winged helix' DNA-binding domain"/>
    <property type="match status" value="1"/>
</dbReference>
<dbReference type="InterPro" id="IPR036388">
    <property type="entry name" value="WH-like_DNA-bd_sf"/>
</dbReference>
<keyword evidence="1" id="KW-0805">Transcription regulation</keyword>
<evidence type="ECO:0000256" key="3">
    <source>
        <dbReference type="ARBA" id="ARBA00023163"/>
    </source>
</evidence>
<evidence type="ECO:0000313" key="5">
    <source>
        <dbReference type="EMBL" id="MFB9625377.1"/>
    </source>
</evidence>
<sequence>MLRIHFTGADLARTRIAREPDAMWELMLSLHRLRRREHSVVYGEWKRRTLRCVPSLIGRLTPLAPSRGYAVDFLTPRTESGTLEAGMEDLRRTPRQRLRADLEELSRRHPAGRLPRWTHDLAAGDTQAVEAVATAAGAYFDACLSPYWSQIRAEVGKDRARRFHVLSENGWEAVFAALHPSARWSYPVLELAYPAEHDIHLEGRGLILQPSFFCRQAPVTLRDPELPPVLVYPIEHDPAWAHGGSGGPPQAVVGLLGPTRARVLEAVALGVCTTSGVARQLRVPPSTVSRQVTTLREAGLVTSQRHGQTVLHATTHLGTALLNGRHPNVTE</sequence>
<protein>
    <submittedName>
        <fullName evidence="5">ArsR/SmtB family transcription factor</fullName>
    </submittedName>
</protein>
<keyword evidence="6" id="KW-1185">Reference proteome</keyword>
<accession>A0ABV5S123</accession>
<keyword evidence="2" id="KW-0238">DNA-binding</keyword>
<dbReference type="PANTHER" id="PTHR43132:SF8">
    <property type="entry name" value="HTH-TYPE TRANSCRIPTIONAL REGULATOR KMTR"/>
    <property type="match status" value="1"/>
</dbReference>
<dbReference type="InterPro" id="IPR011991">
    <property type="entry name" value="ArsR-like_HTH"/>
</dbReference>
<dbReference type="Gene3D" id="1.10.10.10">
    <property type="entry name" value="Winged helix-like DNA-binding domain superfamily/Winged helix DNA-binding domain"/>
    <property type="match status" value="1"/>
</dbReference>
<dbReference type="InterPro" id="IPR036390">
    <property type="entry name" value="WH_DNA-bd_sf"/>
</dbReference>
<dbReference type="Pfam" id="PF01022">
    <property type="entry name" value="HTH_5"/>
    <property type="match status" value="1"/>
</dbReference>
<evidence type="ECO:0000256" key="1">
    <source>
        <dbReference type="ARBA" id="ARBA00023015"/>
    </source>
</evidence>
<dbReference type="CDD" id="cd00090">
    <property type="entry name" value="HTH_ARSR"/>
    <property type="match status" value="1"/>
</dbReference>